<evidence type="ECO:0000256" key="2">
    <source>
        <dbReference type="ARBA" id="ARBA00004919"/>
    </source>
</evidence>
<accession>A0A6J6BK60</accession>
<feature type="transmembrane region" description="Helical" evidence="11">
    <location>
        <begin position="304"/>
        <end position="323"/>
    </location>
</feature>
<feature type="transmembrane region" description="Helical" evidence="11">
    <location>
        <begin position="76"/>
        <end position="100"/>
    </location>
</feature>
<evidence type="ECO:0000313" key="12">
    <source>
        <dbReference type="EMBL" id="CAB4538568.1"/>
    </source>
</evidence>
<dbReference type="GO" id="GO:0005886">
    <property type="term" value="C:plasma membrane"/>
    <property type="evidence" value="ECO:0007669"/>
    <property type="project" value="UniProtKB-SubCell"/>
</dbReference>
<dbReference type="NCBIfam" id="TIGR01473">
    <property type="entry name" value="cyoE_ctaB"/>
    <property type="match status" value="1"/>
</dbReference>
<dbReference type="Gene3D" id="1.10.357.140">
    <property type="entry name" value="UbiA prenyltransferase"/>
    <property type="match status" value="1"/>
</dbReference>
<evidence type="ECO:0000256" key="3">
    <source>
        <dbReference type="ARBA" id="ARBA00022475"/>
    </source>
</evidence>
<dbReference type="PANTHER" id="PTHR43448">
    <property type="entry name" value="PROTOHEME IX FARNESYLTRANSFERASE, MITOCHONDRIAL"/>
    <property type="match status" value="1"/>
</dbReference>
<dbReference type="FunFam" id="1.10.357.140:FF:000001">
    <property type="entry name" value="Protoheme IX farnesyltransferase"/>
    <property type="match status" value="1"/>
</dbReference>
<dbReference type="InterPro" id="IPR000537">
    <property type="entry name" value="UbiA_prenyltransferase"/>
</dbReference>
<evidence type="ECO:0000256" key="11">
    <source>
        <dbReference type="SAM" id="Phobius"/>
    </source>
</evidence>
<proteinExistence type="inferred from homology"/>
<dbReference type="GO" id="GO:0008495">
    <property type="term" value="F:protoheme IX farnesyltransferase activity"/>
    <property type="evidence" value="ECO:0007669"/>
    <property type="project" value="InterPro"/>
</dbReference>
<keyword evidence="4" id="KW-0808">Transferase</keyword>
<organism evidence="12">
    <name type="scientific">freshwater metagenome</name>
    <dbReference type="NCBI Taxonomy" id="449393"/>
    <lineage>
        <taxon>unclassified sequences</taxon>
        <taxon>metagenomes</taxon>
        <taxon>ecological metagenomes</taxon>
    </lineage>
</organism>
<sequence>MHSDTAPALREVYTRGLNAAPDGFRLVQMSTSTGTSSRLLAKARAYFALTKPRVIELLLISTVPTMILAERGVPNLWLVLGVLFGGALSAGSANAFNCYIDADIDSVMGRTKNRPLVTGELTKQEALVFAWTIGIISVFFFAVFVNLLSALLSLAAILFYVFVYTLGLKRRTPQNIVWGGAAGAMPALIGWAAVTNEISLAALVLFLIIFLWTPPHYWPLSIKYQEDYKNANVPMLPVVSKKSVVTGQIILYSWGYFASTLLLIPIADMGIVYSSIAIASGVWFMVEAYKLASDTKAEKSPNPMRLFHGSISHLTLLFLAIAIDPLLNF</sequence>
<gene>
    <name evidence="12" type="ORF">UFOPK1503_00081</name>
</gene>
<feature type="transmembrane region" description="Helical" evidence="11">
    <location>
        <begin position="150"/>
        <end position="168"/>
    </location>
</feature>
<feature type="transmembrane region" description="Helical" evidence="11">
    <location>
        <begin position="175"/>
        <end position="194"/>
    </location>
</feature>
<keyword evidence="5 11" id="KW-0812">Transmembrane</keyword>
<dbReference type="GO" id="GO:0006783">
    <property type="term" value="P:heme biosynthetic process"/>
    <property type="evidence" value="ECO:0007669"/>
    <property type="project" value="UniProtKB-KW"/>
</dbReference>
<comment type="subcellular location">
    <subcellularLocation>
        <location evidence="1">Cell membrane</location>
        <topology evidence="1">Multi-pass membrane protein</topology>
    </subcellularLocation>
</comment>
<keyword evidence="6 11" id="KW-1133">Transmembrane helix</keyword>
<dbReference type="InterPro" id="IPR044878">
    <property type="entry name" value="UbiA_sf"/>
</dbReference>
<evidence type="ECO:0000256" key="5">
    <source>
        <dbReference type="ARBA" id="ARBA00022692"/>
    </source>
</evidence>
<evidence type="ECO:0000256" key="10">
    <source>
        <dbReference type="ARBA" id="ARBA00042475"/>
    </source>
</evidence>
<evidence type="ECO:0000256" key="6">
    <source>
        <dbReference type="ARBA" id="ARBA00022989"/>
    </source>
</evidence>
<dbReference type="AlphaFoldDB" id="A0A6J6BK60"/>
<name>A0A6J6BK60_9ZZZZ</name>
<evidence type="ECO:0000256" key="9">
    <source>
        <dbReference type="ARBA" id="ARBA00040810"/>
    </source>
</evidence>
<evidence type="ECO:0000256" key="7">
    <source>
        <dbReference type="ARBA" id="ARBA00023133"/>
    </source>
</evidence>
<feature type="transmembrane region" description="Helical" evidence="11">
    <location>
        <begin position="200"/>
        <end position="220"/>
    </location>
</feature>
<feature type="transmembrane region" description="Helical" evidence="11">
    <location>
        <begin position="126"/>
        <end position="144"/>
    </location>
</feature>
<dbReference type="EMBL" id="CAEZST010000001">
    <property type="protein sequence ID" value="CAB4538568.1"/>
    <property type="molecule type" value="Genomic_DNA"/>
</dbReference>
<evidence type="ECO:0000256" key="8">
    <source>
        <dbReference type="ARBA" id="ARBA00023136"/>
    </source>
</evidence>
<keyword evidence="8 11" id="KW-0472">Membrane</keyword>
<dbReference type="Pfam" id="PF01040">
    <property type="entry name" value="UbiA"/>
    <property type="match status" value="1"/>
</dbReference>
<dbReference type="CDD" id="cd13957">
    <property type="entry name" value="PT_UbiA_Cox10"/>
    <property type="match status" value="1"/>
</dbReference>
<dbReference type="InterPro" id="IPR006369">
    <property type="entry name" value="Protohaem_IX_farnesylTrfase"/>
</dbReference>
<dbReference type="PANTHER" id="PTHR43448:SF7">
    <property type="entry name" value="4-HYDROXYBENZOATE SOLANESYLTRANSFERASE"/>
    <property type="match status" value="1"/>
</dbReference>
<comment type="pathway">
    <text evidence="2">Porphyrin-containing compound metabolism; heme O biosynthesis; heme O from protoheme: step 1/1.</text>
</comment>
<keyword evidence="3" id="KW-1003">Cell membrane</keyword>
<keyword evidence="7" id="KW-0350">Heme biosynthesis</keyword>
<evidence type="ECO:0000256" key="1">
    <source>
        <dbReference type="ARBA" id="ARBA00004651"/>
    </source>
</evidence>
<feature type="transmembrane region" description="Helical" evidence="11">
    <location>
        <begin position="249"/>
        <end position="267"/>
    </location>
</feature>
<dbReference type="PROSITE" id="PS00943">
    <property type="entry name" value="UBIA"/>
    <property type="match status" value="1"/>
</dbReference>
<feature type="transmembrane region" description="Helical" evidence="11">
    <location>
        <begin position="273"/>
        <end position="292"/>
    </location>
</feature>
<reference evidence="12" key="1">
    <citation type="submission" date="2020-05" db="EMBL/GenBank/DDBJ databases">
        <authorList>
            <person name="Chiriac C."/>
            <person name="Salcher M."/>
            <person name="Ghai R."/>
            <person name="Kavagutti S V."/>
        </authorList>
    </citation>
    <scope>NUCLEOTIDE SEQUENCE</scope>
</reference>
<dbReference type="HAMAP" id="MF_00154">
    <property type="entry name" value="CyoE_CtaB"/>
    <property type="match status" value="1"/>
</dbReference>
<evidence type="ECO:0000256" key="4">
    <source>
        <dbReference type="ARBA" id="ARBA00022679"/>
    </source>
</evidence>
<dbReference type="NCBIfam" id="NF003349">
    <property type="entry name" value="PRK04375.1-2"/>
    <property type="match status" value="1"/>
</dbReference>
<dbReference type="InterPro" id="IPR030470">
    <property type="entry name" value="UbiA_prenylTrfase_CS"/>
</dbReference>
<protein>
    <recommendedName>
        <fullName evidence="9">Protoheme IX farnesyltransferase</fullName>
    </recommendedName>
    <alternativeName>
        <fullName evidence="10">Heme B farnesyltransferase</fullName>
    </alternativeName>
</protein>